<keyword evidence="1" id="KW-0472">Membrane</keyword>
<dbReference type="Proteomes" id="UP001597094">
    <property type="component" value="Unassembled WGS sequence"/>
</dbReference>
<evidence type="ECO:0000256" key="1">
    <source>
        <dbReference type="SAM" id="Phobius"/>
    </source>
</evidence>
<dbReference type="Pfam" id="PF26622">
    <property type="entry name" value="DUF8199"/>
    <property type="match status" value="1"/>
</dbReference>
<comment type="caution">
    <text evidence="2">The sequence shown here is derived from an EMBL/GenBank/DDBJ whole genome shotgun (WGS) entry which is preliminary data.</text>
</comment>
<sequence length="204" mass="22449">MKVSRLLYYPAVDAYPVVLGVHPAYTGVGYHKEYVIIFSNYVTDLVVPVVSLQTQISLFMKFFRRIILLSLALLVLVSSTGFSVGVHFCGGEIRDLSLNGKSTQCLMAQQKQGTLPPCHAPDTETPTQSSCCDDHQLVVERLDVASDSKAFILNKVLDIKFVAAVQVVFLHLFAAHKALAPAYALYEPPLLTHDIPVLAQSFLI</sequence>
<dbReference type="EMBL" id="JBHTLD010000053">
    <property type="protein sequence ID" value="MFD1186140.1"/>
    <property type="molecule type" value="Genomic_DNA"/>
</dbReference>
<gene>
    <name evidence="2" type="ORF">ACFQ2O_08000</name>
</gene>
<keyword evidence="1" id="KW-0812">Transmembrane</keyword>
<keyword evidence="1" id="KW-1133">Transmembrane helix</keyword>
<accession>A0ABW3SRJ2</accession>
<evidence type="ECO:0000313" key="2">
    <source>
        <dbReference type="EMBL" id="MFD1186140.1"/>
    </source>
</evidence>
<reference evidence="3" key="1">
    <citation type="journal article" date="2019" name="Int. J. Syst. Evol. Microbiol.">
        <title>The Global Catalogue of Microorganisms (GCM) 10K type strain sequencing project: providing services to taxonomists for standard genome sequencing and annotation.</title>
        <authorList>
            <consortium name="The Broad Institute Genomics Platform"/>
            <consortium name="The Broad Institute Genome Sequencing Center for Infectious Disease"/>
            <person name="Wu L."/>
            <person name="Ma J."/>
        </authorList>
    </citation>
    <scope>NUCLEOTIDE SEQUENCE [LARGE SCALE GENOMIC DNA]</scope>
    <source>
        <strain evidence="3">JCM 31319</strain>
    </source>
</reference>
<keyword evidence="3" id="KW-1185">Reference proteome</keyword>
<feature type="transmembrane region" description="Helical" evidence="1">
    <location>
        <begin position="66"/>
        <end position="88"/>
    </location>
</feature>
<dbReference type="RefSeq" id="WP_377525328.1">
    <property type="nucleotide sequence ID" value="NZ_JBHTLD010000053.1"/>
</dbReference>
<proteinExistence type="predicted"/>
<protein>
    <submittedName>
        <fullName evidence="2">Uncharacterized protein</fullName>
    </submittedName>
</protein>
<dbReference type="InterPro" id="IPR058512">
    <property type="entry name" value="DUF8199"/>
</dbReference>
<organism evidence="2 3">
    <name type="scientific">Pontibacter rugosus</name>
    <dbReference type="NCBI Taxonomy" id="1745966"/>
    <lineage>
        <taxon>Bacteria</taxon>
        <taxon>Pseudomonadati</taxon>
        <taxon>Bacteroidota</taxon>
        <taxon>Cytophagia</taxon>
        <taxon>Cytophagales</taxon>
        <taxon>Hymenobacteraceae</taxon>
        <taxon>Pontibacter</taxon>
    </lineage>
</organism>
<dbReference type="NCBIfam" id="NF047658">
    <property type="entry name" value="HYC_CC_PP"/>
    <property type="match status" value="1"/>
</dbReference>
<dbReference type="InterPro" id="IPR058060">
    <property type="entry name" value="HYC_CC_PP"/>
</dbReference>
<evidence type="ECO:0000313" key="3">
    <source>
        <dbReference type="Proteomes" id="UP001597094"/>
    </source>
</evidence>
<name>A0ABW3SRJ2_9BACT</name>